<dbReference type="EMBL" id="RCMG01000024">
    <property type="protein sequence ID" value="KAG2867469.1"/>
    <property type="molecule type" value="Genomic_DNA"/>
</dbReference>
<dbReference type="Proteomes" id="UP000760860">
    <property type="component" value="Unassembled WGS sequence"/>
</dbReference>
<name>A0A8T0ZZ53_9STRA</name>
<protein>
    <submittedName>
        <fullName evidence="2">Uncharacterized protein</fullName>
    </submittedName>
</protein>
<evidence type="ECO:0000313" key="4">
    <source>
        <dbReference type="EMBL" id="KAG2993599.1"/>
    </source>
</evidence>
<sequence length="168" mass="18687">MVLPTEHAFRHQWVCLTNVPDTLEKAINLAQRFEDAKPAQDRPPAKEQAKPAARTNISGSKSANDVKNGNSTTFCGYCKKKKHTEDVCRKKARDTAAPDSGLSKKWPGSVGWQPNGQRTVGDSSSKSSVASKPAGKRKPRKRERLAYQADILYCYLDEEARIDTRSVR</sequence>
<evidence type="ECO:0000313" key="3">
    <source>
        <dbReference type="EMBL" id="KAG2953790.1"/>
    </source>
</evidence>
<dbReference type="EMBL" id="RCML01000070">
    <property type="protein sequence ID" value="KAG2993599.1"/>
    <property type="molecule type" value="Genomic_DNA"/>
</dbReference>
<feature type="compositionally biased region" description="Basic and acidic residues" evidence="1">
    <location>
        <begin position="34"/>
        <end position="49"/>
    </location>
</feature>
<accession>A0A8T0ZZ53</accession>
<evidence type="ECO:0000313" key="2">
    <source>
        <dbReference type="EMBL" id="KAG2867469.1"/>
    </source>
</evidence>
<dbReference type="Proteomes" id="UP000736787">
    <property type="component" value="Unassembled WGS sequence"/>
</dbReference>
<dbReference type="AlphaFoldDB" id="A0A8T0ZZ53"/>
<feature type="region of interest" description="Disordered" evidence="1">
    <location>
        <begin position="34"/>
        <end position="142"/>
    </location>
</feature>
<dbReference type="EMBL" id="RCMK01000021">
    <property type="protein sequence ID" value="KAG2953790.1"/>
    <property type="molecule type" value="Genomic_DNA"/>
</dbReference>
<dbReference type="Proteomes" id="UP000697107">
    <property type="component" value="Unassembled WGS sequence"/>
</dbReference>
<feature type="compositionally biased region" description="Low complexity" evidence="1">
    <location>
        <begin position="123"/>
        <end position="132"/>
    </location>
</feature>
<reference evidence="2" key="1">
    <citation type="submission" date="2018-10" db="EMBL/GenBank/DDBJ databases">
        <title>Effector identification in a new, highly contiguous assembly of the strawberry crown rot pathogen Phytophthora cactorum.</title>
        <authorList>
            <person name="Armitage A.D."/>
            <person name="Nellist C.F."/>
            <person name="Bates H."/>
            <person name="Vickerstaff R.J."/>
            <person name="Harrison R.J."/>
        </authorList>
    </citation>
    <scope>NUCLEOTIDE SEQUENCE</scope>
    <source>
        <strain evidence="2">15-7</strain>
        <strain evidence="3">4040</strain>
        <strain evidence="4">P415</strain>
        <strain evidence="5">P421</strain>
    </source>
</reference>
<dbReference type="Proteomes" id="UP000735874">
    <property type="component" value="Unassembled WGS sequence"/>
</dbReference>
<feature type="compositionally biased region" description="Basic and acidic residues" evidence="1">
    <location>
        <begin position="83"/>
        <end position="96"/>
    </location>
</feature>
<evidence type="ECO:0000313" key="6">
    <source>
        <dbReference type="Proteomes" id="UP000735874"/>
    </source>
</evidence>
<comment type="caution">
    <text evidence="2">The sequence shown here is derived from an EMBL/GenBank/DDBJ whole genome shotgun (WGS) entry which is preliminary data.</text>
</comment>
<organism evidence="2 6">
    <name type="scientific">Phytophthora cactorum</name>
    <dbReference type="NCBI Taxonomy" id="29920"/>
    <lineage>
        <taxon>Eukaryota</taxon>
        <taxon>Sar</taxon>
        <taxon>Stramenopiles</taxon>
        <taxon>Oomycota</taxon>
        <taxon>Peronosporomycetes</taxon>
        <taxon>Peronosporales</taxon>
        <taxon>Peronosporaceae</taxon>
        <taxon>Phytophthora</taxon>
    </lineage>
</organism>
<proteinExistence type="predicted"/>
<evidence type="ECO:0000256" key="1">
    <source>
        <dbReference type="SAM" id="MobiDB-lite"/>
    </source>
</evidence>
<dbReference type="EMBL" id="RCMV01003825">
    <property type="protein sequence ID" value="KAG3197292.1"/>
    <property type="molecule type" value="Genomic_DNA"/>
</dbReference>
<evidence type="ECO:0000313" key="5">
    <source>
        <dbReference type="EMBL" id="KAG3197292.1"/>
    </source>
</evidence>
<feature type="compositionally biased region" description="Polar residues" evidence="1">
    <location>
        <begin position="55"/>
        <end position="74"/>
    </location>
</feature>
<feature type="compositionally biased region" description="Polar residues" evidence="1">
    <location>
        <begin position="112"/>
        <end position="122"/>
    </location>
</feature>
<gene>
    <name evidence="2" type="ORF">PC113_g1909</name>
    <name evidence="3" type="ORF">PC117_g1752</name>
    <name evidence="4" type="ORF">PC118_g3921</name>
    <name evidence="5" type="ORF">PC129_g24555</name>
</gene>